<accession>A0ABV5ZSM1</accession>
<evidence type="ECO:0000313" key="2">
    <source>
        <dbReference type="Proteomes" id="UP001589693"/>
    </source>
</evidence>
<organism evidence="1 2">
    <name type="scientific">Allokutzneria oryzae</name>
    <dbReference type="NCBI Taxonomy" id="1378989"/>
    <lineage>
        <taxon>Bacteria</taxon>
        <taxon>Bacillati</taxon>
        <taxon>Actinomycetota</taxon>
        <taxon>Actinomycetes</taxon>
        <taxon>Pseudonocardiales</taxon>
        <taxon>Pseudonocardiaceae</taxon>
        <taxon>Allokutzneria</taxon>
    </lineage>
</organism>
<reference evidence="1 2" key="1">
    <citation type="submission" date="2024-09" db="EMBL/GenBank/DDBJ databases">
        <authorList>
            <person name="Sun Q."/>
            <person name="Mori K."/>
        </authorList>
    </citation>
    <scope>NUCLEOTIDE SEQUENCE [LARGE SCALE GENOMIC DNA]</scope>
    <source>
        <strain evidence="1 2">TBRC 7907</strain>
    </source>
</reference>
<keyword evidence="2" id="KW-1185">Reference proteome</keyword>
<dbReference type="Proteomes" id="UP001589693">
    <property type="component" value="Unassembled WGS sequence"/>
</dbReference>
<protein>
    <recommendedName>
        <fullName evidence="3">Polyketide cyclase</fullName>
    </recommendedName>
</protein>
<gene>
    <name evidence="1" type="ORF">ACFFQA_08005</name>
</gene>
<sequence>MPESTEVFRFRWHGSHYPGSPVEELWFAIERDQRGTWWFDAYVLGRVRLSGGAPHVARFARWLLEPPPQERYESEFLLVDDEPQPGRAISWLARGATEPERIDTIELTVEVLLGREGEGGPEFLQLAPAGHAPEHGIAFQVCAELEWDPMDRTTLERTATALLTATST</sequence>
<proteinExistence type="predicted"/>
<dbReference type="RefSeq" id="WP_377851038.1">
    <property type="nucleotide sequence ID" value="NZ_JBHLZU010000006.1"/>
</dbReference>
<name>A0ABV5ZSM1_9PSEU</name>
<dbReference type="EMBL" id="JBHLZU010000006">
    <property type="protein sequence ID" value="MFB9903879.1"/>
    <property type="molecule type" value="Genomic_DNA"/>
</dbReference>
<evidence type="ECO:0000313" key="1">
    <source>
        <dbReference type="EMBL" id="MFB9903879.1"/>
    </source>
</evidence>
<evidence type="ECO:0008006" key="3">
    <source>
        <dbReference type="Google" id="ProtNLM"/>
    </source>
</evidence>
<comment type="caution">
    <text evidence="1">The sequence shown here is derived from an EMBL/GenBank/DDBJ whole genome shotgun (WGS) entry which is preliminary data.</text>
</comment>